<evidence type="ECO:0000313" key="2">
    <source>
        <dbReference type="Proteomes" id="UP001213039"/>
    </source>
</evidence>
<keyword evidence="2" id="KW-1185">Reference proteome</keyword>
<proteinExistence type="predicted"/>
<sequence length="331" mass="39020">MFKNFFKKFKNFKKRDWLTFTVGLLLILMYICIIFWNWHDESIAIWSTYNKNPDIINKINEAARNASEDEREQIYLALLPNATESLWGGTSYFYTFISNMLMGASVMFFPFFRTSKLGQRLYFSSLVFIISVVLGFWAGVLVDPNLLGKMSKNDFPRTLVWHAIAPGLGLLTLFWERTGIKISNKLIWSLMIYPILYSIFMVAIYLFGYKFMNLHSETFWPEFFDKTATSNNPIPAEYNREIDRGIVFYSVISILKPFGYSGESNYVRIVLLIIMFVFMVLMCPTIGFIVRRFWRIKQPHQRQLPKLVIFGENSKLQKWFNKKKKQKSKHA</sequence>
<name>A0ACD4PGZ0_9BACT</name>
<dbReference type="Proteomes" id="UP001213039">
    <property type="component" value="Chromosome"/>
</dbReference>
<reference evidence="1" key="1">
    <citation type="submission" date="2022-12" db="EMBL/GenBank/DDBJ databases">
        <authorList>
            <consortium name="Asia Pacific Centre for Animal Health"/>
            <person name="Klose S.M."/>
            <person name="Legione A.R."/>
            <person name="Monotti I."/>
            <person name="Bushell R."/>
            <person name="Marenda M.S."/>
            <person name="Sugiyama T."/>
            <person name="Browning G.F."/>
            <person name="Vaz P.K."/>
        </authorList>
    </citation>
    <scope>NUCLEOTIDE SEQUENCE</scope>
    <source>
        <strain evidence="1">Felid995</strain>
    </source>
</reference>
<protein>
    <submittedName>
        <fullName evidence="1">Uncharacterized protein</fullName>
    </submittedName>
</protein>
<dbReference type="EMBL" id="CP114370">
    <property type="protein sequence ID" value="WBP83934.1"/>
    <property type="molecule type" value="Genomic_DNA"/>
</dbReference>
<organism evidence="1 2">
    <name type="scientific">Mycoplasmopsis edwardii</name>
    <dbReference type="NCBI Taxonomy" id="53558"/>
    <lineage>
        <taxon>Bacteria</taxon>
        <taxon>Bacillati</taxon>
        <taxon>Mycoplasmatota</taxon>
        <taxon>Mycoplasmoidales</taxon>
        <taxon>Metamycoplasmataceae</taxon>
        <taxon>Mycoplasmopsis</taxon>
    </lineage>
</organism>
<gene>
    <name evidence="1" type="ORF">Me_995_000563</name>
</gene>
<accession>A0ACD4PGZ0</accession>
<evidence type="ECO:0000313" key="1">
    <source>
        <dbReference type="EMBL" id="WBP83934.1"/>
    </source>
</evidence>